<accession>A0A2T4A410</accession>
<organism evidence="2 3">
    <name type="scientific">Trichoderma harzianum CBS 226.95</name>
    <dbReference type="NCBI Taxonomy" id="983964"/>
    <lineage>
        <taxon>Eukaryota</taxon>
        <taxon>Fungi</taxon>
        <taxon>Dikarya</taxon>
        <taxon>Ascomycota</taxon>
        <taxon>Pezizomycotina</taxon>
        <taxon>Sordariomycetes</taxon>
        <taxon>Hypocreomycetidae</taxon>
        <taxon>Hypocreales</taxon>
        <taxon>Hypocreaceae</taxon>
        <taxon>Trichoderma</taxon>
    </lineage>
</organism>
<dbReference type="AlphaFoldDB" id="A0A2T4A410"/>
<reference evidence="2 3" key="1">
    <citation type="submission" date="2016-07" db="EMBL/GenBank/DDBJ databases">
        <title>Multiple horizontal gene transfer events from other fungi enriched the ability of initially mycotrophic Trichoderma (Ascomycota) to feed on dead plant biomass.</title>
        <authorList>
            <consortium name="DOE Joint Genome Institute"/>
            <person name="Aerts A."/>
            <person name="Atanasova L."/>
            <person name="Chenthamara K."/>
            <person name="Zhang J."/>
            <person name="Grujic M."/>
            <person name="Henrissat B."/>
            <person name="Kuo A."/>
            <person name="Salamov A."/>
            <person name="Lipzen A."/>
            <person name="Labutti K."/>
            <person name="Barry K."/>
            <person name="Miao Y."/>
            <person name="Rahimi M.J."/>
            <person name="Shen Q."/>
            <person name="Grigoriev I.V."/>
            <person name="Kubicek C.P."/>
            <person name="Druzhinina I.S."/>
        </authorList>
    </citation>
    <scope>NUCLEOTIDE SEQUENCE [LARGE SCALE GENOMIC DNA]</scope>
    <source>
        <strain evidence="2 3">CBS 226.95</strain>
    </source>
</reference>
<keyword evidence="1" id="KW-1133">Transmembrane helix</keyword>
<dbReference type="RefSeq" id="XP_024771463.1">
    <property type="nucleotide sequence ID" value="XM_024913615.1"/>
</dbReference>
<keyword evidence="3" id="KW-1185">Reference proteome</keyword>
<keyword evidence="1" id="KW-0812">Transmembrane</keyword>
<dbReference type="EMBL" id="KZ679685">
    <property type="protein sequence ID" value="PTB51786.1"/>
    <property type="molecule type" value="Genomic_DNA"/>
</dbReference>
<dbReference type="Proteomes" id="UP000241690">
    <property type="component" value="Unassembled WGS sequence"/>
</dbReference>
<keyword evidence="1" id="KW-0472">Membrane</keyword>
<gene>
    <name evidence="2" type="ORF">M431DRAFT_226965</name>
</gene>
<feature type="transmembrane region" description="Helical" evidence="1">
    <location>
        <begin position="40"/>
        <end position="57"/>
    </location>
</feature>
<evidence type="ECO:0000256" key="1">
    <source>
        <dbReference type="SAM" id="Phobius"/>
    </source>
</evidence>
<evidence type="ECO:0000313" key="3">
    <source>
        <dbReference type="Proteomes" id="UP000241690"/>
    </source>
</evidence>
<name>A0A2T4A410_TRIHA</name>
<dbReference type="GeneID" id="36622177"/>
<evidence type="ECO:0000313" key="2">
    <source>
        <dbReference type="EMBL" id="PTB51786.1"/>
    </source>
</evidence>
<sequence length="88" mass="10535">MSFYFISSKSPITGDATSDLRSTRRGFYFYWQIRLSDVRTIPPISFPFLFFPFIFRYNRVTARRNPYGNVLDPARQRHGFRHHNAEKP</sequence>
<protein>
    <submittedName>
        <fullName evidence="2">Uncharacterized protein</fullName>
    </submittedName>
</protein>
<proteinExistence type="predicted"/>